<proteinExistence type="predicted"/>
<dbReference type="Proteomes" id="UP000518300">
    <property type="component" value="Unassembled WGS sequence"/>
</dbReference>
<reference evidence="2 3" key="1">
    <citation type="submission" date="2020-04" db="EMBL/GenBank/DDBJ databases">
        <title>Draft genome of Pyxidicoccus fallax type strain.</title>
        <authorList>
            <person name="Whitworth D.E."/>
        </authorList>
    </citation>
    <scope>NUCLEOTIDE SEQUENCE [LARGE SCALE GENOMIC DNA]</scope>
    <source>
        <strain evidence="2 3">DSM 14698</strain>
    </source>
</reference>
<feature type="domain" description="EcxA zinc-binding" evidence="1">
    <location>
        <begin position="473"/>
        <end position="538"/>
    </location>
</feature>
<evidence type="ECO:0000259" key="1">
    <source>
        <dbReference type="Pfam" id="PF16313"/>
    </source>
</evidence>
<dbReference type="EMBL" id="JABBJJ010000031">
    <property type="protein sequence ID" value="NMO15060.1"/>
    <property type="molecule type" value="Genomic_DNA"/>
</dbReference>
<comment type="caution">
    <text evidence="2">The sequence shown here is derived from an EMBL/GenBank/DDBJ whole genome shotgun (WGS) entry which is preliminary data.</text>
</comment>
<dbReference type="Gene3D" id="3.40.390.10">
    <property type="entry name" value="Collagenase (Catalytic Domain)"/>
    <property type="match status" value="1"/>
</dbReference>
<dbReference type="InterPro" id="IPR024079">
    <property type="entry name" value="MetalloPept_cat_dom_sf"/>
</dbReference>
<organism evidence="2 3">
    <name type="scientific">Pyxidicoccus fallax</name>
    <dbReference type="NCBI Taxonomy" id="394095"/>
    <lineage>
        <taxon>Bacteria</taxon>
        <taxon>Pseudomonadati</taxon>
        <taxon>Myxococcota</taxon>
        <taxon>Myxococcia</taxon>
        <taxon>Myxococcales</taxon>
        <taxon>Cystobacterineae</taxon>
        <taxon>Myxococcaceae</taxon>
        <taxon>Pyxidicoccus</taxon>
    </lineage>
</organism>
<keyword evidence="3" id="KW-1185">Reference proteome</keyword>
<dbReference type="SUPFAM" id="SSF55486">
    <property type="entry name" value="Metalloproteases ('zincins'), catalytic domain"/>
    <property type="match status" value="1"/>
</dbReference>
<name>A0A848L7U3_9BACT</name>
<dbReference type="RefSeq" id="WP_169344356.1">
    <property type="nucleotide sequence ID" value="NZ_JABBJJ010000031.1"/>
</dbReference>
<dbReference type="InterPro" id="IPR032534">
    <property type="entry name" value="EcxA_zinc-bd"/>
</dbReference>
<evidence type="ECO:0000313" key="3">
    <source>
        <dbReference type="Proteomes" id="UP000518300"/>
    </source>
</evidence>
<dbReference type="AlphaFoldDB" id="A0A848L7U3"/>
<dbReference type="PANTHER" id="PTHR38478">
    <property type="entry name" value="PEPTIDASE M1A AND M12B"/>
    <property type="match status" value="1"/>
</dbReference>
<dbReference type="PROSITE" id="PS51257">
    <property type="entry name" value="PROKAR_LIPOPROTEIN"/>
    <property type="match status" value="1"/>
</dbReference>
<protein>
    <recommendedName>
        <fullName evidence="1">EcxA zinc-binding domain-containing protein</fullName>
    </recommendedName>
</protein>
<dbReference type="GO" id="GO:0008237">
    <property type="term" value="F:metallopeptidase activity"/>
    <property type="evidence" value="ECO:0007669"/>
    <property type="project" value="InterPro"/>
</dbReference>
<dbReference type="Pfam" id="PF16313">
    <property type="entry name" value="DUF4953"/>
    <property type="match status" value="1"/>
</dbReference>
<dbReference type="PANTHER" id="PTHR38478:SF1">
    <property type="entry name" value="ZINC DEPENDENT METALLOPROTEASE DOMAIN LIPOPROTEIN"/>
    <property type="match status" value="1"/>
</dbReference>
<evidence type="ECO:0000313" key="2">
    <source>
        <dbReference type="EMBL" id="NMO15060.1"/>
    </source>
</evidence>
<accession>A0A848L7U3</accession>
<sequence>MRKPSPSWSHGLLVLFGVLSLLGTGCESERAPEPALDLDGSFVAVPKALDAAAQTQLKAGLGDTLALRGDGSETFYLAIRKRDLDERYFLNAYLKTQWPQHIQGGAAYPLGARVVSFEVQNGRLYAFDVDNRKVQSDLFAPEVLVDAWPIITDHAAFNLHPRAKDYVLFDPTAGLNRFGIMGDREGAAGARPFRVELSLAQRFRKMADGIAYEQVFTGYGDWAATDLPPENEAVEENPLRISGTLALSLRKYQESPGYVPTALPAREHYFRGEPMLIPNSGGVRKQVVAKWAIQPGMKPIEWVITDSVLRLQQDPRFQDYDLVGAMKRGIEGWNAAFGFQVLTARIATPDESFSDDGLNSFILDPDRTYNFAGASWYTNPNTGEVRGASVYLGSRYIESFINYYRDDPPAPGLAEQSPVEPSSPAPGREVRLSWNGLAPRWLCSESFTFEDSHRHPAQETQGALAEPLPRLTKKEKVERALTQLVLHEIGHTLGLRHNFKGSYFLPASSVMEYIHPVDAPYRDTPGPYDVAAVRYLYGLSSSLPQEPFCNDQDALVDPDCNRYDRFVDPFRYWSAAIYTQWLSYALVGQDVMPDYTAVEAVLKYVRVGRSNAEKLEGWNYLTQAVRPPIPPERLALHPAYGPVADAMLRLVMQRAFITPPELRGPFNQDIYPDAQLAPLILSELRGMLLNVDGVRSPVSRRVAVDVLHKLQGYQAYNILLEAQATLEASLPDLSGGERLVVLDLVNRIKRATSPYFIN</sequence>
<gene>
    <name evidence="2" type="ORF">HG543_09350</name>
</gene>